<evidence type="ECO:0000256" key="3">
    <source>
        <dbReference type="ARBA" id="ARBA00022679"/>
    </source>
</evidence>
<keyword evidence="6 12" id="KW-0479">Metal-binding</keyword>
<dbReference type="InterPro" id="IPR037068">
    <property type="entry name" value="DNA_primase_core_N_sf"/>
</dbReference>
<dbReference type="InterPro" id="IPR013264">
    <property type="entry name" value="DNAG_N"/>
</dbReference>
<evidence type="ECO:0000256" key="15">
    <source>
        <dbReference type="SAM" id="Coils"/>
    </source>
</evidence>
<evidence type="ECO:0000256" key="8">
    <source>
        <dbReference type="ARBA" id="ARBA00022833"/>
    </source>
</evidence>
<keyword evidence="9" id="KW-0460">Magnesium</keyword>
<organism evidence="17 18">
    <name type="scientific">candidate division WWE3 bacterium CG08_land_8_20_14_0_20_41_10</name>
    <dbReference type="NCBI Taxonomy" id="1975085"/>
    <lineage>
        <taxon>Bacteria</taxon>
        <taxon>Katanobacteria</taxon>
    </lineage>
</organism>
<comment type="similarity">
    <text evidence="12 13">Belongs to the DnaG primase family.</text>
</comment>
<dbReference type="EC" id="2.7.7.101" evidence="12"/>
<proteinExistence type="inferred from homology"/>
<dbReference type="GO" id="GO:0008270">
    <property type="term" value="F:zinc ion binding"/>
    <property type="evidence" value="ECO:0007669"/>
    <property type="project" value="UniProtKB-UniRule"/>
</dbReference>
<name>A0A2H0XE55_UNCKA</name>
<dbReference type="PROSITE" id="PS50880">
    <property type="entry name" value="TOPRIM"/>
    <property type="match status" value="1"/>
</dbReference>
<keyword evidence="2 12" id="KW-0639">Primosome</keyword>
<dbReference type="Proteomes" id="UP000231252">
    <property type="component" value="Unassembled WGS sequence"/>
</dbReference>
<dbReference type="GO" id="GO:1990077">
    <property type="term" value="C:primosome complex"/>
    <property type="evidence" value="ECO:0007669"/>
    <property type="project" value="UniProtKB-KW"/>
</dbReference>
<evidence type="ECO:0000256" key="4">
    <source>
        <dbReference type="ARBA" id="ARBA00022695"/>
    </source>
</evidence>
<comment type="function">
    <text evidence="12 13">RNA polymerase that catalyzes the synthesis of short RNA molecules used as primers for DNA polymerase during DNA replication.</text>
</comment>
<comment type="caution">
    <text evidence="17">The sequence shown here is derived from an EMBL/GenBank/DDBJ whole genome shotgun (WGS) entry which is preliminary data.</text>
</comment>
<dbReference type="Gene3D" id="3.90.980.10">
    <property type="entry name" value="DNA primase, catalytic core, N-terminal domain"/>
    <property type="match status" value="1"/>
</dbReference>
<keyword evidence="3 12" id="KW-0808">Transferase</keyword>
<keyword evidence="5 12" id="KW-0235">DNA replication</keyword>
<evidence type="ECO:0000259" key="16">
    <source>
        <dbReference type="PROSITE" id="PS50880"/>
    </source>
</evidence>
<dbReference type="SUPFAM" id="SSF56731">
    <property type="entry name" value="DNA primase core"/>
    <property type="match status" value="1"/>
</dbReference>
<dbReference type="HAMAP" id="MF_00974">
    <property type="entry name" value="DNA_primase_DnaG"/>
    <property type="match status" value="1"/>
</dbReference>
<feature type="zinc finger region" description="CHC2-type" evidence="12 14">
    <location>
        <begin position="34"/>
        <end position="58"/>
    </location>
</feature>
<evidence type="ECO:0000256" key="2">
    <source>
        <dbReference type="ARBA" id="ARBA00022515"/>
    </source>
</evidence>
<dbReference type="SMART" id="SM00400">
    <property type="entry name" value="ZnF_CHCC"/>
    <property type="match status" value="1"/>
</dbReference>
<accession>A0A2H0XE55</accession>
<gene>
    <name evidence="12" type="primary">dnaG</name>
    <name evidence="17" type="ORF">COT50_02000</name>
</gene>
<feature type="coiled-coil region" evidence="15">
    <location>
        <begin position="538"/>
        <end position="577"/>
    </location>
</feature>
<keyword evidence="15" id="KW-0175">Coiled coil</keyword>
<dbReference type="Pfam" id="PF01807">
    <property type="entry name" value="Zn_ribbon_DnaG"/>
    <property type="match status" value="1"/>
</dbReference>
<evidence type="ECO:0000256" key="11">
    <source>
        <dbReference type="ARBA" id="ARBA00023163"/>
    </source>
</evidence>
<dbReference type="SMART" id="SM00493">
    <property type="entry name" value="TOPRIM"/>
    <property type="match status" value="1"/>
</dbReference>
<keyword evidence="10 12" id="KW-0238">DNA-binding</keyword>
<evidence type="ECO:0000256" key="1">
    <source>
        <dbReference type="ARBA" id="ARBA00022478"/>
    </source>
</evidence>
<evidence type="ECO:0000256" key="13">
    <source>
        <dbReference type="PIRNR" id="PIRNR002811"/>
    </source>
</evidence>
<dbReference type="InterPro" id="IPR019475">
    <property type="entry name" value="DNA_primase_DnaB-bd"/>
</dbReference>
<dbReference type="EMBL" id="PEYU01000040">
    <property type="protein sequence ID" value="PIS22439.1"/>
    <property type="molecule type" value="Genomic_DNA"/>
</dbReference>
<dbReference type="InterPro" id="IPR034151">
    <property type="entry name" value="TOPRIM_DnaG_bac"/>
</dbReference>
<dbReference type="InterPro" id="IPR036977">
    <property type="entry name" value="DNA_primase_Znf_CHC2"/>
</dbReference>
<dbReference type="CDD" id="cd03364">
    <property type="entry name" value="TOPRIM_DnaG_primases"/>
    <property type="match status" value="1"/>
</dbReference>
<comment type="catalytic activity">
    <reaction evidence="12">
        <text>ssDNA + n NTP = ssDNA/pppN(pN)n-1 hybrid + (n-1) diphosphate.</text>
        <dbReference type="EC" id="2.7.7.101"/>
    </reaction>
</comment>
<dbReference type="SUPFAM" id="SSF57783">
    <property type="entry name" value="Zinc beta-ribbon"/>
    <property type="match status" value="1"/>
</dbReference>
<keyword evidence="8 12" id="KW-0862">Zinc</keyword>
<keyword evidence="4 12" id="KW-0548">Nucleotidyltransferase</keyword>
<dbReference type="InterPro" id="IPR030846">
    <property type="entry name" value="DnaG_bac"/>
</dbReference>
<evidence type="ECO:0000256" key="5">
    <source>
        <dbReference type="ARBA" id="ARBA00022705"/>
    </source>
</evidence>
<evidence type="ECO:0000256" key="12">
    <source>
        <dbReference type="HAMAP-Rule" id="MF_00974"/>
    </source>
</evidence>
<dbReference type="InterPro" id="IPR006295">
    <property type="entry name" value="DNA_primase_DnaG"/>
</dbReference>
<evidence type="ECO:0000256" key="9">
    <source>
        <dbReference type="ARBA" id="ARBA00022842"/>
    </source>
</evidence>
<dbReference type="GO" id="GO:0000428">
    <property type="term" value="C:DNA-directed RNA polymerase complex"/>
    <property type="evidence" value="ECO:0007669"/>
    <property type="project" value="UniProtKB-KW"/>
</dbReference>
<dbReference type="Gene3D" id="3.90.580.10">
    <property type="entry name" value="Zinc finger, CHC2-type domain"/>
    <property type="match status" value="1"/>
</dbReference>
<dbReference type="InterPro" id="IPR006171">
    <property type="entry name" value="TOPRIM_dom"/>
</dbReference>
<dbReference type="InterPro" id="IPR016136">
    <property type="entry name" value="DNA_helicase_N/primase_C"/>
</dbReference>
<evidence type="ECO:0000313" key="17">
    <source>
        <dbReference type="EMBL" id="PIS22439.1"/>
    </source>
</evidence>
<evidence type="ECO:0000256" key="10">
    <source>
        <dbReference type="ARBA" id="ARBA00023125"/>
    </source>
</evidence>
<evidence type="ECO:0000256" key="14">
    <source>
        <dbReference type="PIRSR" id="PIRSR002811-1"/>
    </source>
</evidence>
<dbReference type="GO" id="GO:0005737">
    <property type="term" value="C:cytoplasm"/>
    <property type="evidence" value="ECO:0007669"/>
    <property type="project" value="TreeGrafter"/>
</dbReference>
<dbReference type="InterPro" id="IPR002694">
    <property type="entry name" value="Znf_CHC2"/>
</dbReference>
<dbReference type="FunFam" id="3.90.580.10:FF:000001">
    <property type="entry name" value="DNA primase"/>
    <property type="match status" value="1"/>
</dbReference>
<keyword evidence="11 12" id="KW-0804">Transcription</keyword>
<evidence type="ECO:0000256" key="7">
    <source>
        <dbReference type="ARBA" id="ARBA00022771"/>
    </source>
</evidence>
<sequence>MTEIEEIKQKLDIVDIVGQYVSLKKSGKNYKGLCPFHGEKTPSFMVNQELQIFKCFGCSEAGDLISFVEKMEGYDFRQALETLAERAGVKLKEFSRNENPEGNRSILFEINEMSKKFYHYILTKHQVGKSALDYLLTKRKLSLATINTWELGYAPNSWSSLLEFLLKKGYQEKDLLRAGVIMPDKFELKSNDKFRGRIMFPLTGIDGKVQGFGGRTTTDREPKYLNSPETSVFHKENFLFALNKTRMDIKTLGAVIVEGYMDAISAYQAGVTNVIATCGTALTMPHLKIISRYTKDLIFCFDSDSAGVNATLRAIDMCAQLDLNPKVAILPAGNKDIDDLAKSGNEAVKKMLAAALPAYDFVIKTVEAKNDPKTAIGKKKIMEEVCAFLSRSQSPAIKSHYAQILGDKLTVSAESILEYMQNHNQERMPTHLNATVSLSTVKSPQDYLMALIFTQDKLDKSKEILQNLTPEDLAQSQIFSLYSKLVDYIEKNGNLSIKSFIDGLAGEDLVKARELSLWDVGDFNNLKELTETVKRVKKESDKRKMSSLTYQIREAERKDDADEVKKLTEEFKKLSEKIAL</sequence>
<dbReference type="GO" id="GO:0003677">
    <property type="term" value="F:DNA binding"/>
    <property type="evidence" value="ECO:0007669"/>
    <property type="project" value="UniProtKB-KW"/>
</dbReference>
<comment type="cofactor">
    <cofactor evidence="12 13 14">
        <name>Zn(2+)</name>
        <dbReference type="ChEBI" id="CHEBI:29105"/>
    </cofactor>
    <text evidence="12 13 14">Binds 1 zinc ion per monomer.</text>
</comment>
<dbReference type="PANTHER" id="PTHR30313:SF2">
    <property type="entry name" value="DNA PRIMASE"/>
    <property type="match status" value="1"/>
</dbReference>
<dbReference type="GO" id="GO:0006269">
    <property type="term" value="P:DNA replication, synthesis of primer"/>
    <property type="evidence" value="ECO:0007669"/>
    <property type="project" value="UniProtKB-UniRule"/>
</dbReference>
<evidence type="ECO:0000313" key="18">
    <source>
        <dbReference type="Proteomes" id="UP000231252"/>
    </source>
</evidence>
<keyword evidence="1 12" id="KW-0240">DNA-directed RNA polymerase</keyword>
<dbReference type="InterPro" id="IPR050219">
    <property type="entry name" value="DnaG_primase"/>
</dbReference>
<dbReference type="GO" id="GO:0003899">
    <property type="term" value="F:DNA-directed RNA polymerase activity"/>
    <property type="evidence" value="ECO:0007669"/>
    <property type="project" value="UniProtKB-UniRule"/>
</dbReference>
<dbReference type="Pfam" id="PF08275">
    <property type="entry name" value="DNAG_N"/>
    <property type="match status" value="1"/>
</dbReference>
<dbReference type="Gene3D" id="1.10.860.10">
    <property type="entry name" value="DNAb Helicase, Chain A"/>
    <property type="match status" value="1"/>
</dbReference>
<feature type="domain" description="Toprim" evidence="16">
    <location>
        <begin position="252"/>
        <end position="335"/>
    </location>
</feature>
<dbReference type="PIRSF" id="PIRSF002811">
    <property type="entry name" value="DnaG"/>
    <property type="match status" value="1"/>
</dbReference>
<dbReference type="AlphaFoldDB" id="A0A2H0XE55"/>
<dbReference type="NCBIfam" id="TIGR01391">
    <property type="entry name" value="dnaG"/>
    <property type="match status" value="1"/>
</dbReference>
<dbReference type="Pfam" id="PF10410">
    <property type="entry name" value="DnaB_bind"/>
    <property type="match status" value="1"/>
</dbReference>
<comment type="subunit">
    <text evidence="12">Monomer. Interacts with DnaB.</text>
</comment>
<dbReference type="Pfam" id="PF13155">
    <property type="entry name" value="Toprim_2"/>
    <property type="match status" value="1"/>
</dbReference>
<dbReference type="PANTHER" id="PTHR30313">
    <property type="entry name" value="DNA PRIMASE"/>
    <property type="match status" value="1"/>
</dbReference>
<reference evidence="18" key="1">
    <citation type="submission" date="2017-09" db="EMBL/GenBank/DDBJ databases">
        <title>Depth-based differentiation of microbial function through sediment-hosted aquifers and enrichment of novel symbionts in the deep terrestrial subsurface.</title>
        <authorList>
            <person name="Probst A.J."/>
            <person name="Ladd B."/>
            <person name="Jarett J.K."/>
            <person name="Geller-Mcgrath D.E."/>
            <person name="Sieber C.M.K."/>
            <person name="Emerson J.B."/>
            <person name="Anantharaman K."/>
            <person name="Thomas B.C."/>
            <person name="Malmstrom R."/>
            <person name="Stieglmeier M."/>
            <person name="Klingl A."/>
            <person name="Woyke T."/>
            <person name="Ryan C.M."/>
            <person name="Banfield J.F."/>
        </authorList>
    </citation>
    <scope>NUCLEOTIDE SEQUENCE [LARGE SCALE GENOMIC DNA]</scope>
</reference>
<keyword evidence="7 12" id="KW-0863">Zinc-finger</keyword>
<dbReference type="Gene3D" id="3.40.1360.10">
    <property type="match status" value="1"/>
</dbReference>
<comment type="domain">
    <text evidence="12">Contains an N-terminal zinc-binding domain, a central core domain that contains the primase activity, and a C-terminal DnaB-binding domain.</text>
</comment>
<evidence type="ECO:0000256" key="6">
    <source>
        <dbReference type="ARBA" id="ARBA00022723"/>
    </source>
</evidence>
<protein>
    <recommendedName>
        <fullName evidence="12 13">DNA primase</fullName>
        <ecNumber evidence="12">2.7.7.101</ecNumber>
    </recommendedName>
</protein>